<keyword evidence="3" id="KW-1185">Reference proteome</keyword>
<keyword evidence="1" id="KW-0472">Membrane</keyword>
<keyword evidence="1" id="KW-1133">Transmembrane helix</keyword>
<evidence type="ECO:0000313" key="2">
    <source>
        <dbReference type="EMBL" id="QZA58954.1"/>
    </source>
</evidence>
<keyword evidence="1" id="KW-0812">Transmembrane</keyword>
<name>A0ABX8YZY9_9BACT</name>
<organism evidence="2 3">
    <name type="scientific">Candidatus Rhabdochlamydia porcellionis</name>
    <dbReference type="NCBI Taxonomy" id="225148"/>
    <lineage>
        <taxon>Bacteria</taxon>
        <taxon>Pseudomonadati</taxon>
        <taxon>Chlamydiota</taxon>
        <taxon>Chlamydiia</taxon>
        <taxon>Parachlamydiales</taxon>
        <taxon>Candidatus Rhabdochlamydiaceae</taxon>
        <taxon>Candidatus Rhabdochlamydia</taxon>
    </lineage>
</organism>
<dbReference type="Proteomes" id="UP000822862">
    <property type="component" value="Chromosome"/>
</dbReference>
<proteinExistence type="predicted"/>
<dbReference type="EMBL" id="CP075585">
    <property type="protein sequence ID" value="QZA58954.1"/>
    <property type="molecule type" value="Genomic_DNA"/>
</dbReference>
<protein>
    <submittedName>
        <fullName evidence="2">Uncharacterized protein</fullName>
    </submittedName>
</protein>
<evidence type="ECO:0000313" key="3">
    <source>
        <dbReference type="Proteomes" id="UP000822862"/>
    </source>
</evidence>
<evidence type="ECO:0000256" key="1">
    <source>
        <dbReference type="SAM" id="Phobius"/>
    </source>
</evidence>
<reference evidence="2 3" key="1">
    <citation type="submission" date="2021-05" db="EMBL/GenBank/DDBJ databases">
        <title>Ecology and evolution of chlamydial symbionts of arthropods.</title>
        <authorList>
            <person name="Halter T."/>
            <person name="Sixt B.S."/>
            <person name="Toenshoff E.R."/>
            <person name="Koestlbacher S."/>
            <person name="Schulz F."/>
            <person name="Kostanjsek R."/>
            <person name="Collingro A."/>
            <person name="Hendrickx F."/>
            <person name="Horn M."/>
        </authorList>
    </citation>
    <scope>NUCLEOTIDE SEQUENCE [LARGE SCALE GENOMIC DNA]</scope>
    <source>
        <strain evidence="2 3">15C</strain>
    </source>
</reference>
<gene>
    <name evidence="2" type="ORF">RHAB15C_0000837</name>
</gene>
<accession>A0ABX8YZY9</accession>
<sequence length="582" mass="68262">MIISLSEYYYTNRFIPASTDPTILKVVKVSALIFLGFFTFFLDCTRRLLVYRNITQKKDLLHFPSLVKHTLDSTERIRDTTAVVERASTEVYTDQYSVHLGIQRDALEKCLKKDFQVTPENFLKNLKLFVAKEPIDFKFVPIFGEGPLSIQEHLVKVVEKLLKKHSNNELSKDYEEYTYALRDAINTEEYKSNRYVELSFIIQELCLAKFVSTSFTELQEKILRNMLESNLLLNVSNISEQIKKDNEILKKHRIRGVKHSVSLNWEKLRNSIGINSDQLSSANMPERRSIHKIKQDSKDYSIDYIRYPTPTIQLLGSAVIASEFIGFLDYTQKKGISFLHVNHQYMDKESNNPMHFADNNRAEAIQKLEETYAETFHFLSLPFDGLVIDEIDKGSLTDWKKSLVEVLIKEKRGFRLPKKFKKSTARKREEIKQLLNKLHEIYFLGKSKLNKIERRVLLVVFYSYLKEYFKSEYQIRIMASVCKDNKDRGNVSACIDEALFNLRLGKEKDPQALKDLHLRILSPFIFRKEGIVEHRLKFLIDLLNHIATLVDDQKEKIRAFKVNEQYQIVDQWIPRSNEDVRI</sequence>
<dbReference type="RefSeq" id="WP_194845353.1">
    <property type="nucleotide sequence ID" value="NZ_CP075585.1"/>
</dbReference>
<feature type="transmembrane region" description="Helical" evidence="1">
    <location>
        <begin position="22"/>
        <end position="42"/>
    </location>
</feature>